<gene>
    <name evidence="8" type="ORF">ALEPTO_LOCUS12023</name>
</gene>
<dbReference type="PANTHER" id="PTHR13439:SF0">
    <property type="entry name" value="TOPOISOMERASE I DAMAGE AFFECTED PROTEIN 4"/>
    <property type="match status" value="1"/>
</dbReference>
<feature type="domain" description="TLC" evidence="7">
    <location>
        <begin position="61"/>
        <end position="258"/>
    </location>
</feature>
<protein>
    <submittedName>
        <fullName evidence="8">13797_t:CDS:1</fullName>
    </submittedName>
</protein>
<dbReference type="OrthoDB" id="10266980at2759"/>
<feature type="transmembrane region" description="Helical" evidence="6">
    <location>
        <begin position="187"/>
        <end position="210"/>
    </location>
</feature>
<evidence type="ECO:0000256" key="2">
    <source>
        <dbReference type="ARBA" id="ARBA00022692"/>
    </source>
</evidence>
<accession>A0A9N9I0G0</accession>
<name>A0A9N9I0G0_9GLOM</name>
<evidence type="ECO:0000313" key="8">
    <source>
        <dbReference type="EMBL" id="CAG8714616.1"/>
    </source>
</evidence>
<feature type="transmembrane region" description="Helical" evidence="6">
    <location>
        <begin position="107"/>
        <end position="124"/>
    </location>
</feature>
<dbReference type="PANTHER" id="PTHR13439">
    <property type="entry name" value="CT120 PROTEIN"/>
    <property type="match status" value="1"/>
</dbReference>
<dbReference type="GO" id="GO:0005783">
    <property type="term" value="C:endoplasmic reticulum"/>
    <property type="evidence" value="ECO:0007669"/>
    <property type="project" value="TreeGrafter"/>
</dbReference>
<sequence length="271" mass="30849">MASSQEHVALEGFFANIGLAKLAYHWPVLVLSALTCNFTVAFSRFISPLLFPRTYNALKGYKRFAWDMHAVSMLHCVLVVVLSFHLLFDENLLRDKVFGYDAYAGNVYAIACGYFFWDIFASLYQARDSGYAFVLHGACCFGVYIFAFRPFLNYYGAVFLMFELSTPFLNIHWFMDKLGLTGTLFQLINGLFLISTFFGARIVFGLYMSVQAFVSVKAVISQVPVFLCVIYGVANVLLNSLNIYWFVKMINALKRRFNKGVDKDDHHSKGK</sequence>
<reference evidence="8" key="1">
    <citation type="submission" date="2021-06" db="EMBL/GenBank/DDBJ databases">
        <authorList>
            <person name="Kallberg Y."/>
            <person name="Tangrot J."/>
            <person name="Rosling A."/>
        </authorList>
    </citation>
    <scope>NUCLEOTIDE SEQUENCE</scope>
    <source>
        <strain evidence="8">FL130A</strain>
    </source>
</reference>
<evidence type="ECO:0000256" key="6">
    <source>
        <dbReference type="SAM" id="Phobius"/>
    </source>
</evidence>
<feature type="transmembrane region" description="Helical" evidence="6">
    <location>
        <begin position="222"/>
        <end position="247"/>
    </location>
</feature>
<dbReference type="AlphaFoldDB" id="A0A9N9I0G0"/>
<dbReference type="GO" id="GO:0016020">
    <property type="term" value="C:membrane"/>
    <property type="evidence" value="ECO:0007669"/>
    <property type="project" value="UniProtKB-SubCell"/>
</dbReference>
<evidence type="ECO:0000313" key="9">
    <source>
        <dbReference type="Proteomes" id="UP000789508"/>
    </source>
</evidence>
<keyword evidence="4 5" id="KW-0472">Membrane</keyword>
<evidence type="ECO:0000256" key="3">
    <source>
        <dbReference type="ARBA" id="ARBA00022989"/>
    </source>
</evidence>
<keyword evidence="2 5" id="KW-0812">Transmembrane</keyword>
<dbReference type="PROSITE" id="PS50922">
    <property type="entry name" value="TLC"/>
    <property type="match status" value="1"/>
</dbReference>
<dbReference type="InterPro" id="IPR006634">
    <property type="entry name" value="TLC-dom"/>
</dbReference>
<feature type="transmembrane region" description="Helical" evidence="6">
    <location>
        <begin position="131"/>
        <end position="148"/>
    </location>
</feature>
<comment type="subcellular location">
    <subcellularLocation>
        <location evidence="1">Membrane</location>
        <topology evidence="1">Multi-pass membrane protein</topology>
    </subcellularLocation>
</comment>
<comment type="caution">
    <text evidence="8">The sequence shown here is derived from an EMBL/GenBank/DDBJ whole genome shotgun (WGS) entry which is preliminary data.</text>
</comment>
<evidence type="ECO:0000256" key="1">
    <source>
        <dbReference type="ARBA" id="ARBA00004141"/>
    </source>
</evidence>
<evidence type="ECO:0000259" key="7">
    <source>
        <dbReference type="PROSITE" id="PS50922"/>
    </source>
</evidence>
<dbReference type="Proteomes" id="UP000789508">
    <property type="component" value="Unassembled WGS sequence"/>
</dbReference>
<feature type="non-terminal residue" evidence="8">
    <location>
        <position position="1"/>
    </location>
</feature>
<feature type="transmembrane region" description="Helical" evidence="6">
    <location>
        <begin position="154"/>
        <end position="175"/>
    </location>
</feature>
<organism evidence="8 9">
    <name type="scientific">Ambispora leptoticha</name>
    <dbReference type="NCBI Taxonomy" id="144679"/>
    <lineage>
        <taxon>Eukaryota</taxon>
        <taxon>Fungi</taxon>
        <taxon>Fungi incertae sedis</taxon>
        <taxon>Mucoromycota</taxon>
        <taxon>Glomeromycotina</taxon>
        <taxon>Glomeromycetes</taxon>
        <taxon>Archaeosporales</taxon>
        <taxon>Ambisporaceae</taxon>
        <taxon>Ambispora</taxon>
    </lineage>
</organism>
<dbReference type="Pfam" id="PF03798">
    <property type="entry name" value="TRAM_LAG1_CLN8"/>
    <property type="match status" value="1"/>
</dbReference>
<feature type="transmembrane region" description="Helical" evidence="6">
    <location>
        <begin position="23"/>
        <end position="43"/>
    </location>
</feature>
<dbReference type="SMART" id="SM00724">
    <property type="entry name" value="TLC"/>
    <property type="match status" value="1"/>
</dbReference>
<evidence type="ECO:0000256" key="4">
    <source>
        <dbReference type="ARBA" id="ARBA00023136"/>
    </source>
</evidence>
<feature type="transmembrane region" description="Helical" evidence="6">
    <location>
        <begin position="64"/>
        <end position="87"/>
    </location>
</feature>
<keyword evidence="3 6" id="KW-1133">Transmembrane helix</keyword>
<dbReference type="InterPro" id="IPR050846">
    <property type="entry name" value="TLCD"/>
</dbReference>
<proteinExistence type="predicted"/>
<evidence type="ECO:0000256" key="5">
    <source>
        <dbReference type="PROSITE-ProRule" id="PRU00205"/>
    </source>
</evidence>
<dbReference type="GO" id="GO:0055088">
    <property type="term" value="P:lipid homeostasis"/>
    <property type="evidence" value="ECO:0007669"/>
    <property type="project" value="TreeGrafter"/>
</dbReference>
<keyword evidence="9" id="KW-1185">Reference proteome</keyword>
<dbReference type="EMBL" id="CAJVPS010023837">
    <property type="protein sequence ID" value="CAG8714616.1"/>
    <property type="molecule type" value="Genomic_DNA"/>
</dbReference>